<gene>
    <name evidence="2" type="ORF">ZT1A5_G9413</name>
</gene>
<sequence>MAGNNDPSQRNAASNQHNQHDQHNQHNQHDQHNPIDIPTTSEPPSWPLPQHLKDQDRNWVFQYEVQKWCYYNFKFSRWLLIDQNGKKTAWDGPPPTAERPSPHQQQQQQQQPQQQDQSSAPLQSRPEPEAALPGGSTEFKNSLASFCSEAAENKE</sequence>
<evidence type="ECO:0000313" key="2">
    <source>
        <dbReference type="EMBL" id="SMY27968.1"/>
    </source>
</evidence>
<dbReference type="AlphaFoldDB" id="A0A1Y6LX14"/>
<protein>
    <submittedName>
        <fullName evidence="2">Uncharacterized protein</fullName>
    </submittedName>
</protein>
<feature type="compositionally biased region" description="Low complexity" evidence="1">
    <location>
        <begin position="102"/>
        <end position="124"/>
    </location>
</feature>
<feature type="compositionally biased region" description="Polar residues" evidence="1">
    <location>
        <begin position="1"/>
        <end position="14"/>
    </location>
</feature>
<dbReference type="Proteomes" id="UP000215453">
    <property type="component" value="Chromosome 9"/>
</dbReference>
<name>A0A1Y6LX14_ZYMTR</name>
<reference evidence="2 3" key="1">
    <citation type="submission" date="2016-10" db="EMBL/GenBank/DDBJ databases">
        <authorList>
            <person name="Varghese N."/>
        </authorList>
    </citation>
    <scope>NUCLEOTIDE SEQUENCE [LARGE SCALE GENOMIC DNA]</scope>
</reference>
<feature type="region of interest" description="Disordered" evidence="1">
    <location>
        <begin position="1"/>
        <end position="52"/>
    </location>
</feature>
<organism evidence="2 3">
    <name type="scientific">Zymoseptoria tritici ST99CH_1A5</name>
    <dbReference type="NCBI Taxonomy" id="1276529"/>
    <lineage>
        <taxon>Eukaryota</taxon>
        <taxon>Fungi</taxon>
        <taxon>Dikarya</taxon>
        <taxon>Ascomycota</taxon>
        <taxon>Pezizomycotina</taxon>
        <taxon>Dothideomycetes</taxon>
        <taxon>Dothideomycetidae</taxon>
        <taxon>Mycosphaerellales</taxon>
        <taxon>Mycosphaerellaceae</taxon>
        <taxon>Zymoseptoria</taxon>
    </lineage>
</organism>
<feature type="region of interest" description="Disordered" evidence="1">
    <location>
        <begin position="85"/>
        <end position="155"/>
    </location>
</feature>
<dbReference type="EMBL" id="LT882684">
    <property type="protein sequence ID" value="SMY27968.1"/>
    <property type="molecule type" value="Genomic_DNA"/>
</dbReference>
<proteinExistence type="predicted"/>
<evidence type="ECO:0000256" key="1">
    <source>
        <dbReference type="SAM" id="MobiDB-lite"/>
    </source>
</evidence>
<feature type="compositionally biased region" description="Basic and acidic residues" evidence="1">
    <location>
        <begin position="18"/>
        <end position="33"/>
    </location>
</feature>
<accession>A0A1Y6LX14</accession>
<evidence type="ECO:0000313" key="3">
    <source>
        <dbReference type="Proteomes" id="UP000215453"/>
    </source>
</evidence>